<evidence type="ECO:0000313" key="13">
    <source>
        <dbReference type="EMBL" id="MBF8435733.1"/>
    </source>
</evidence>
<protein>
    <recommendedName>
        <fullName evidence="11">L-serine dehydratase</fullName>
        <ecNumber evidence="11">4.3.1.17</ecNumber>
    </recommendedName>
</protein>
<dbReference type="InterPro" id="IPR004642">
    <property type="entry name" value="Ser_deHydtase_asu"/>
</dbReference>
<keyword evidence="8 11" id="KW-0411">Iron-sulfur</keyword>
<reference evidence="13" key="1">
    <citation type="submission" date="2020-11" db="EMBL/GenBank/DDBJ databases">
        <title>Halonatronomonas betainensis gen. nov., sp. nov. a novel haloalkaliphilic representative of the family Halanaerobiacae capable of betaine degradation.</title>
        <authorList>
            <person name="Boltyanskaya Y."/>
            <person name="Kevbrin V."/>
            <person name="Detkova E."/>
            <person name="Grouzdev D.S."/>
            <person name="Koziaeva V."/>
            <person name="Zhilina T."/>
        </authorList>
    </citation>
    <scope>NUCLEOTIDE SEQUENCE</scope>
    <source>
        <strain evidence="13">Z-7014</strain>
    </source>
</reference>
<dbReference type="EMBL" id="JADPIE010000001">
    <property type="protein sequence ID" value="MBF8435733.1"/>
    <property type="molecule type" value="Genomic_DNA"/>
</dbReference>
<dbReference type="InterPro" id="IPR036148">
    <property type="entry name" value="MmgE/PrpD_sf"/>
</dbReference>
<keyword evidence="5 11" id="KW-0004">4Fe-4S</keyword>
<comment type="cofactor">
    <cofactor evidence="1 11">
        <name>[4Fe-4S] cluster</name>
        <dbReference type="ChEBI" id="CHEBI:49883"/>
    </cofactor>
</comment>
<dbReference type="NCBIfam" id="TIGR00718">
    <property type="entry name" value="sda_alpha"/>
    <property type="match status" value="1"/>
</dbReference>
<dbReference type="EC" id="4.3.1.17" evidence="11"/>
<evidence type="ECO:0000256" key="1">
    <source>
        <dbReference type="ARBA" id="ARBA00001966"/>
    </source>
</evidence>
<dbReference type="AlphaFoldDB" id="A0A931F7Q5"/>
<dbReference type="GO" id="GO:0046872">
    <property type="term" value="F:metal ion binding"/>
    <property type="evidence" value="ECO:0007669"/>
    <property type="project" value="UniProtKB-KW"/>
</dbReference>
<dbReference type="Proteomes" id="UP000621436">
    <property type="component" value="Unassembled WGS sequence"/>
</dbReference>
<evidence type="ECO:0000256" key="4">
    <source>
        <dbReference type="ARBA" id="ARBA00022432"/>
    </source>
</evidence>
<evidence type="ECO:0000256" key="10">
    <source>
        <dbReference type="ARBA" id="ARBA00049406"/>
    </source>
</evidence>
<dbReference type="PANTHER" id="PTHR30182:SF1">
    <property type="entry name" value="L-SERINE DEHYDRATASE 1"/>
    <property type="match status" value="1"/>
</dbReference>
<evidence type="ECO:0000313" key="14">
    <source>
        <dbReference type="Proteomes" id="UP000621436"/>
    </source>
</evidence>
<comment type="similarity">
    <text evidence="3 11">Belongs to the iron-sulfur dependent L-serine dehydratase family.</text>
</comment>
<keyword evidence="4 11" id="KW-0312">Gluconeogenesis</keyword>
<dbReference type="InterPro" id="IPR051318">
    <property type="entry name" value="Fe-S_L-Ser"/>
</dbReference>
<evidence type="ECO:0000256" key="2">
    <source>
        <dbReference type="ARBA" id="ARBA00004742"/>
    </source>
</evidence>
<evidence type="ECO:0000256" key="8">
    <source>
        <dbReference type="ARBA" id="ARBA00023014"/>
    </source>
</evidence>
<proteinExistence type="inferred from homology"/>
<evidence type="ECO:0000256" key="9">
    <source>
        <dbReference type="ARBA" id="ARBA00023239"/>
    </source>
</evidence>
<evidence type="ECO:0000256" key="5">
    <source>
        <dbReference type="ARBA" id="ARBA00022485"/>
    </source>
</evidence>
<sequence>MELVYRSVKELFQLAEEFDGDLVEAIIKVESFTTDKTETEIKAKMQENLEVMRKAIEDGKAEDIKSPSGLVGGEASKLEGFQSSWNTGIHQQAAVNAIAVGGVNACMGRVVASPTAGASGIVPAVIFAIAEENNISDDKLVESLFVAAALGRVVAKKATLAGAAGGCQAECGVGAGMAAGAAVYLGNGSKEMIGHGFSLALKNLLGLVCDPVAGLVEVPCVKRNGFAASHAITAATMALAGIESKIPADDVILAMKDIGDQLPLSLKETSEGGLAITEAGLEIKRNLDI</sequence>
<evidence type="ECO:0000256" key="3">
    <source>
        <dbReference type="ARBA" id="ARBA00008636"/>
    </source>
</evidence>
<dbReference type="PANTHER" id="PTHR30182">
    <property type="entry name" value="L-SERINE DEHYDRATASE"/>
    <property type="match status" value="1"/>
</dbReference>
<keyword evidence="7 11" id="KW-0408">Iron</keyword>
<evidence type="ECO:0000256" key="11">
    <source>
        <dbReference type="RuleBase" id="RU366059"/>
    </source>
</evidence>
<comment type="pathway">
    <text evidence="2">Carbohydrate biosynthesis; gluconeogenesis.</text>
</comment>
<evidence type="ECO:0000259" key="12">
    <source>
        <dbReference type="Pfam" id="PF03313"/>
    </source>
</evidence>
<name>A0A931F7Q5_9FIRM</name>
<accession>A0A931F7Q5</accession>
<organism evidence="13 14">
    <name type="scientific">Halonatronomonas betaini</name>
    <dbReference type="NCBI Taxonomy" id="2778430"/>
    <lineage>
        <taxon>Bacteria</taxon>
        <taxon>Bacillati</taxon>
        <taxon>Bacillota</taxon>
        <taxon>Clostridia</taxon>
        <taxon>Halanaerobiales</taxon>
        <taxon>Halarsenatibacteraceae</taxon>
        <taxon>Halonatronomonas</taxon>
    </lineage>
</organism>
<dbReference type="Pfam" id="PF03313">
    <property type="entry name" value="SDH_alpha"/>
    <property type="match status" value="1"/>
</dbReference>
<dbReference type="GO" id="GO:0051539">
    <property type="term" value="F:4 iron, 4 sulfur cluster binding"/>
    <property type="evidence" value="ECO:0007669"/>
    <property type="project" value="UniProtKB-UniRule"/>
</dbReference>
<evidence type="ECO:0000256" key="6">
    <source>
        <dbReference type="ARBA" id="ARBA00022723"/>
    </source>
</evidence>
<keyword evidence="9 11" id="KW-0456">Lyase</keyword>
<gene>
    <name evidence="13" type="primary">sdaAA</name>
    <name evidence="13" type="ORF">I0Q91_01445</name>
</gene>
<keyword evidence="6 11" id="KW-0479">Metal-binding</keyword>
<dbReference type="InterPro" id="IPR005130">
    <property type="entry name" value="Ser_deHydtase-like_asu"/>
</dbReference>
<comment type="catalytic activity">
    <reaction evidence="10 11">
        <text>L-serine = pyruvate + NH4(+)</text>
        <dbReference type="Rhea" id="RHEA:19169"/>
        <dbReference type="ChEBI" id="CHEBI:15361"/>
        <dbReference type="ChEBI" id="CHEBI:28938"/>
        <dbReference type="ChEBI" id="CHEBI:33384"/>
        <dbReference type="EC" id="4.3.1.17"/>
    </reaction>
</comment>
<keyword evidence="14" id="KW-1185">Reference proteome</keyword>
<dbReference type="SUPFAM" id="SSF103378">
    <property type="entry name" value="2-methylcitrate dehydratase PrpD"/>
    <property type="match status" value="1"/>
</dbReference>
<dbReference type="GO" id="GO:0006094">
    <property type="term" value="P:gluconeogenesis"/>
    <property type="evidence" value="ECO:0007669"/>
    <property type="project" value="UniProtKB-KW"/>
</dbReference>
<feature type="domain" description="Serine dehydratase-like alpha subunit" evidence="12">
    <location>
        <begin position="23"/>
        <end position="275"/>
    </location>
</feature>
<comment type="caution">
    <text evidence="13">The sequence shown here is derived from an EMBL/GenBank/DDBJ whole genome shotgun (WGS) entry which is preliminary data.</text>
</comment>
<dbReference type="RefSeq" id="WP_270452400.1">
    <property type="nucleotide sequence ID" value="NZ_JADPIE010000001.1"/>
</dbReference>
<dbReference type="GO" id="GO:0003941">
    <property type="term" value="F:L-serine ammonia-lyase activity"/>
    <property type="evidence" value="ECO:0007669"/>
    <property type="project" value="UniProtKB-UniRule"/>
</dbReference>
<evidence type="ECO:0000256" key="7">
    <source>
        <dbReference type="ARBA" id="ARBA00023004"/>
    </source>
</evidence>